<evidence type="ECO:0000313" key="1">
    <source>
        <dbReference type="EMBL" id="ARQ00401.1"/>
    </source>
</evidence>
<dbReference type="EMBL" id="CP021112">
    <property type="protein sequence ID" value="ARQ00401.1"/>
    <property type="molecule type" value="Genomic_DNA"/>
</dbReference>
<accession>A0A1W6ZTF6</accession>
<gene>
    <name evidence="1" type="ORF">CAK95_15925</name>
</gene>
<reference evidence="1 2" key="1">
    <citation type="submission" date="2017-05" db="EMBL/GenBank/DDBJ databases">
        <title>Full genome sequence of Pseudorhodoplanes sinuspersici.</title>
        <authorList>
            <person name="Dastgheib S.M.M."/>
            <person name="Shavandi M."/>
            <person name="Tirandaz H."/>
        </authorList>
    </citation>
    <scope>NUCLEOTIDE SEQUENCE [LARGE SCALE GENOMIC DNA]</scope>
    <source>
        <strain evidence="1 2">RIPI110</strain>
    </source>
</reference>
<evidence type="ECO:0000313" key="2">
    <source>
        <dbReference type="Proteomes" id="UP000194137"/>
    </source>
</evidence>
<dbReference type="KEGG" id="psin:CAK95_15925"/>
<proteinExistence type="predicted"/>
<sequence length="140" mass="15428">MQYWISATIGLAIAALLLLYFVRRKPISFDAVAPRNRVAMIANGDPNDVLNAVCALARNSEYTLGVRDDANKRIVLQEGFSFFNYGSLFQIVVMPDGPDKSSVHVAIVGKGYQWGPAFQRSKRNFLKALQKAIGGTFVTT</sequence>
<keyword evidence="2" id="KW-1185">Reference proteome</keyword>
<dbReference type="AlphaFoldDB" id="A0A1W6ZTF6"/>
<dbReference type="RefSeq" id="WP_086088797.1">
    <property type="nucleotide sequence ID" value="NZ_CP021112.1"/>
</dbReference>
<dbReference type="Proteomes" id="UP000194137">
    <property type="component" value="Chromosome"/>
</dbReference>
<name>A0A1W6ZTF6_9HYPH</name>
<organism evidence="1 2">
    <name type="scientific">Pseudorhodoplanes sinuspersici</name>
    <dbReference type="NCBI Taxonomy" id="1235591"/>
    <lineage>
        <taxon>Bacteria</taxon>
        <taxon>Pseudomonadati</taxon>
        <taxon>Pseudomonadota</taxon>
        <taxon>Alphaproteobacteria</taxon>
        <taxon>Hyphomicrobiales</taxon>
        <taxon>Pseudorhodoplanes</taxon>
    </lineage>
</organism>
<dbReference type="STRING" id="1235591.CAK95_15925"/>
<protein>
    <submittedName>
        <fullName evidence="1">Uncharacterized protein</fullName>
    </submittedName>
</protein>